<dbReference type="PROSITE" id="PS50987">
    <property type="entry name" value="HTH_ARSR_2"/>
    <property type="match status" value="1"/>
</dbReference>
<dbReference type="Gene3D" id="1.10.10.10">
    <property type="entry name" value="Winged helix-like DNA-binding domain superfamily/Winged helix DNA-binding domain"/>
    <property type="match status" value="1"/>
</dbReference>
<name>A0ABV3PQT0_9HYPH</name>
<feature type="region of interest" description="Disordered" evidence="1">
    <location>
        <begin position="25"/>
        <end position="49"/>
    </location>
</feature>
<dbReference type="SMART" id="SM00418">
    <property type="entry name" value="HTH_ARSR"/>
    <property type="match status" value="1"/>
</dbReference>
<proteinExistence type="predicted"/>
<evidence type="ECO:0000313" key="3">
    <source>
        <dbReference type="EMBL" id="MEW9308013.1"/>
    </source>
</evidence>
<dbReference type="InterPro" id="IPR001845">
    <property type="entry name" value="HTH_ArsR_DNA-bd_dom"/>
</dbReference>
<dbReference type="SUPFAM" id="SSF46785">
    <property type="entry name" value="Winged helix' DNA-binding domain"/>
    <property type="match status" value="1"/>
</dbReference>
<sequence length="197" mass="22176">MEFSLLLVATRQGLAGNAFAWRDIPGAERDGNSQHRRQSGHRFSEKPCDDQIDSIGPDFEIGPMLSSTIWLTVEGQRKIFNRMVEYQDPLDAVFHALADPTRRAMLRSLAAEPRKVGELAHPFAISLAAASKHIKVLEKAGLVERRVEGRTHTCRLNPRPLHAGLEWMRFYEKLWNQRLDTLDALLIADAIANPQGS</sequence>
<protein>
    <submittedName>
        <fullName evidence="3">Metalloregulator ArsR/SmtB family transcription factor</fullName>
    </submittedName>
</protein>
<dbReference type="InterPro" id="IPR011991">
    <property type="entry name" value="ArsR-like_HTH"/>
</dbReference>
<evidence type="ECO:0000256" key="1">
    <source>
        <dbReference type="SAM" id="MobiDB-lite"/>
    </source>
</evidence>
<dbReference type="PANTHER" id="PTHR38600">
    <property type="entry name" value="TRANSCRIPTIONAL REGULATORY PROTEIN"/>
    <property type="match status" value="1"/>
</dbReference>
<dbReference type="Pfam" id="PF12840">
    <property type="entry name" value="HTH_20"/>
    <property type="match status" value="1"/>
</dbReference>
<accession>A0ABV3PQT0</accession>
<dbReference type="InterPro" id="IPR036388">
    <property type="entry name" value="WH-like_DNA-bd_sf"/>
</dbReference>
<dbReference type="RefSeq" id="WP_311940809.1">
    <property type="nucleotide sequence ID" value="NZ_JAVSCS010000030.1"/>
</dbReference>
<dbReference type="PANTHER" id="PTHR38600:SF2">
    <property type="entry name" value="SLL0088 PROTEIN"/>
    <property type="match status" value="1"/>
</dbReference>
<reference evidence="3 4" key="1">
    <citation type="submission" date="2024-07" db="EMBL/GenBank/DDBJ databases">
        <title>Description of Labrys sedimenti sp. nov., isolated from a diclofenac-degrading enrichment culture.</title>
        <authorList>
            <person name="Tancsics A."/>
            <person name="Csepanyi A."/>
        </authorList>
    </citation>
    <scope>NUCLEOTIDE SEQUENCE [LARGE SCALE GENOMIC DNA]</scope>
    <source>
        <strain evidence="3 4">LMG 23578</strain>
    </source>
</reference>
<keyword evidence="4" id="KW-1185">Reference proteome</keyword>
<dbReference type="PRINTS" id="PR00778">
    <property type="entry name" value="HTHARSR"/>
</dbReference>
<organism evidence="3 4">
    <name type="scientific">Labrys neptuniae</name>
    <dbReference type="NCBI Taxonomy" id="376174"/>
    <lineage>
        <taxon>Bacteria</taxon>
        <taxon>Pseudomonadati</taxon>
        <taxon>Pseudomonadota</taxon>
        <taxon>Alphaproteobacteria</taxon>
        <taxon>Hyphomicrobiales</taxon>
        <taxon>Xanthobacteraceae</taxon>
        <taxon>Labrys</taxon>
    </lineage>
</organism>
<evidence type="ECO:0000313" key="4">
    <source>
        <dbReference type="Proteomes" id="UP001555786"/>
    </source>
</evidence>
<dbReference type="NCBIfam" id="NF033788">
    <property type="entry name" value="HTH_metalloreg"/>
    <property type="match status" value="1"/>
</dbReference>
<feature type="domain" description="HTH arsR-type" evidence="2">
    <location>
        <begin position="82"/>
        <end position="176"/>
    </location>
</feature>
<dbReference type="EMBL" id="JBFNQD010000007">
    <property type="protein sequence ID" value="MEW9308013.1"/>
    <property type="molecule type" value="Genomic_DNA"/>
</dbReference>
<gene>
    <name evidence="3" type="ORF">ABXS05_20835</name>
</gene>
<evidence type="ECO:0000259" key="2">
    <source>
        <dbReference type="PROSITE" id="PS50987"/>
    </source>
</evidence>
<dbReference type="Proteomes" id="UP001555786">
    <property type="component" value="Unassembled WGS sequence"/>
</dbReference>
<dbReference type="CDD" id="cd00090">
    <property type="entry name" value="HTH_ARSR"/>
    <property type="match status" value="1"/>
</dbReference>
<dbReference type="InterPro" id="IPR036390">
    <property type="entry name" value="WH_DNA-bd_sf"/>
</dbReference>
<comment type="caution">
    <text evidence="3">The sequence shown here is derived from an EMBL/GenBank/DDBJ whole genome shotgun (WGS) entry which is preliminary data.</text>
</comment>